<comment type="pathway">
    <text evidence="2 6">Cofactor biosynthesis; molybdopterin biosynthesis.</text>
</comment>
<keyword evidence="6" id="KW-0479">Metal-binding</keyword>
<evidence type="ECO:0000256" key="7">
    <source>
        <dbReference type="SAM" id="MobiDB-lite"/>
    </source>
</evidence>
<feature type="region of interest" description="Disordered" evidence="7">
    <location>
        <begin position="1"/>
        <end position="33"/>
    </location>
</feature>
<dbReference type="AlphaFoldDB" id="A0A060NX80"/>
<dbReference type="SUPFAM" id="SSF53218">
    <property type="entry name" value="Molybdenum cofactor biosynthesis proteins"/>
    <property type="match status" value="1"/>
</dbReference>
<dbReference type="SUPFAM" id="SSF63882">
    <property type="entry name" value="MoeA N-terminal region -like"/>
    <property type="match status" value="1"/>
</dbReference>
<dbReference type="Gene3D" id="3.90.105.10">
    <property type="entry name" value="Molybdopterin biosynthesis moea protein, domain 2"/>
    <property type="match status" value="1"/>
</dbReference>
<dbReference type="CDD" id="cd00887">
    <property type="entry name" value="MoeA"/>
    <property type="match status" value="1"/>
</dbReference>
<keyword evidence="6" id="KW-0460">Magnesium</keyword>
<keyword evidence="10" id="KW-1185">Reference proteome</keyword>
<protein>
    <recommendedName>
        <fullName evidence="6">Molybdopterin molybdenumtransferase</fullName>
        <ecNumber evidence="6">2.10.1.1</ecNumber>
    </recommendedName>
</protein>
<evidence type="ECO:0000256" key="4">
    <source>
        <dbReference type="ARBA" id="ARBA00023150"/>
    </source>
</evidence>
<dbReference type="Proteomes" id="UP000066014">
    <property type="component" value="Chromosome"/>
</dbReference>
<dbReference type="GO" id="GO:0061599">
    <property type="term" value="F:molybdopterin molybdotransferase activity"/>
    <property type="evidence" value="ECO:0007669"/>
    <property type="project" value="UniProtKB-UniRule"/>
</dbReference>
<dbReference type="Gene3D" id="2.170.190.11">
    <property type="entry name" value="Molybdopterin biosynthesis moea protein, domain 3"/>
    <property type="match status" value="1"/>
</dbReference>
<evidence type="ECO:0000259" key="8">
    <source>
        <dbReference type="SMART" id="SM00852"/>
    </source>
</evidence>
<sequence length="472" mass="49147">MRRLSTPQTRTLDPRPRPAPTRMNHPAADPTQARPGLLALDDALAALLATAQPLREIEPVPLDEADGRVLAQALQAAFDVPGFDNSAMDGYAVRAAEAAAAHAAGAALPVSQRIAAGPVGAGEALGTAAGSAAALQPGTVARIFTGAPLPAGADAVLVQEEAEASTDASGQPQVRLRKPAQLGQHIRRRGEDLGRGQTVLPAGTLLGPAELGLAASLGAAQLPLHRRLRVALLSSGDELAEPGSVPPEQLPLGAIYNSNRYFLRALLQRLGCSVSVCPPVPDRLDATVAALRAAAANHDLVLSTGGVSVGEADHLKAAVQALGGLHLWQIAIKPGKPFAHGWLERDGEGAGANSGAGQRCHYIGLPGNPVASYVTFMLLVQPFVRRLQGVQGPAANGLPEPIELPAHFDWPKPERRREFLRVRRNAHGGLELYPNQGSGVLSSIAWADGLVDKAPNQTIAHGDRVAYRPFAA</sequence>
<gene>
    <name evidence="9" type="ORF">SMCB_1281</name>
</gene>
<evidence type="ECO:0000256" key="2">
    <source>
        <dbReference type="ARBA" id="ARBA00005046"/>
    </source>
</evidence>
<dbReference type="PANTHER" id="PTHR10192">
    <property type="entry name" value="MOLYBDOPTERIN BIOSYNTHESIS PROTEIN"/>
    <property type="match status" value="1"/>
</dbReference>
<comment type="catalytic activity">
    <reaction evidence="5">
        <text>adenylyl-molybdopterin + molybdate = Mo-molybdopterin + AMP + H(+)</text>
        <dbReference type="Rhea" id="RHEA:35047"/>
        <dbReference type="ChEBI" id="CHEBI:15378"/>
        <dbReference type="ChEBI" id="CHEBI:36264"/>
        <dbReference type="ChEBI" id="CHEBI:62727"/>
        <dbReference type="ChEBI" id="CHEBI:71302"/>
        <dbReference type="ChEBI" id="CHEBI:456215"/>
        <dbReference type="EC" id="2.10.1.1"/>
    </reaction>
</comment>
<dbReference type="EMBL" id="AP014569">
    <property type="protein sequence ID" value="BAO83509.1"/>
    <property type="molecule type" value="Genomic_DNA"/>
</dbReference>
<organism evidence="9 10">
    <name type="scientific">Serpentinimonas maccroryi</name>
    <dbReference type="NCBI Taxonomy" id="1458426"/>
    <lineage>
        <taxon>Bacteria</taxon>
        <taxon>Pseudomonadati</taxon>
        <taxon>Pseudomonadota</taxon>
        <taxon>Betaproteobacteria</taxon>
        <taxon>Burkholderiales</taxon>
        <taxon>Comamonadaceae</taxon>
        <taxon>Serpentinimonas</taxon>
    </lineage>
</organism>
<dbReference type="InterPro" id="IPR036135">
    <property type="entry name" value="MoeA_linker/N_sf"/>
</dbReference>
<dbReference type="InterPro" id="IPR001453">
    <property type="entry name" value="MoaB/Mog_dom"/>
</dbReference>
<evidence type="ECO:0000256" key="3">
    <source>
        <dbReference type="ARBA" id="ARBA00010763"/>
    </source>
</evidence>
<dbReference type="HOGENOM" id="CLU_010186_7_0_4"/>
<dbReference type="InterPro" id="IPR036425">
    <property type="entry name" value="MoaB/Mog-like_dom_sf"/>
</dbReference>
<dbReference type="Gene3D" id="2.40.340.10">
    <property type="entry name" value="MoeA, C-terminal, domain IV"/>
    <property type="match status" value="1"/>
</dbReference>
<evidence type="ECO:0000313" key="9">
    <source>
        <dbReference type="EMBL" id="BAO83509.1"/>
    </source>
</evidence>
<feature type="compositionally biased region" description="Polar residues" evidence="7">
    <location>
        <begin position="1"/>
        <end position="11"/>
    </location>
</feature>
<dbReference type="EC" id="2.10.1.1" evidence="6"/>
<dbReference type="KEGG" id="cbab:SMCB_1281"/>
<proteinExistence type="inferred from homology"/>
<feature type="domain" description="MoaB/Mog" evidence="8">
    <location>
        <begin position="231"/>
        <end position="386"/>
    </location>
</feature>
<evidence type="ECO:0000256" key="6">
    <source>
        <dbReference type="RuleBase" id="RU365090"/>
    </source>
</evidence>
<dbReference type="Pfam" id="PF03453">
    <property type="entry name" value="MoeA_N"/>
    <property type="match status" value="1"/>
</dbReference>
<dbReference type="UniPathway" id="UPA00344"/>
<keyword evidence="4 6" id="KW-0501">Molybdenum cofactor biosynthesis</keyword>
<dbReference type="Pfam" id="PF03454">
    <property type="entry name" value="MoeA_C"/>
    <property type="match status" value="1"/>
</dbReference>
<dbReference type="InterPro" id="IPR005110">
    <property type="entry name" value="MoeA_linker/N"/>
</dbReference>
<dbReference type="InterPro" id="IPR038987">
    <property type="entry name" value="MoeA-like"/>
</dbReference>
<dbReference type="InterPro" id="IPR036688">
    <property type="entry name" value="MoeA_C_domain_IV_sf"/>
</dbReference>
<dbReference type="STRING" id="1458426.SMCB_1281"/>
<dbReference type="NCBIfam" id="NF045515">
    <property type="entry name" value="Glp_gephyrin"/>
    <property type="match status" value="1"/>
</dbReference>
<comment type="function">
    <text evidence="1 6">Catalyzes the insertion of molybdate into adenylated molybdopterin with the concomitant release of AMP.</text>
</comment>
<dbReference type="GO" id="GO:0005829">
    <property type="term" value="C:cytosol"/>
    <property type="evidence" value="ECO:0007669"/>
    <property type="project" value="TreeGrafter"/>
</dbReference>
<accession>A0A060NX80</accession>
<comment type="similarity">
    <text evidence="3 6">Belongs to the MoeA family.</text>
</comment>
<dbReference type="SMART" id="SM00852">
    <property type="entry name" value="MoCF_biosynth"/>
    <property type="match status" value="1"/>
</dbReference>
<dbReference type="GO" id="GO:0046872">
    <property type="term" value="F:metal ion binding"/>
    <property type="evidence" value="ECO:0007669"/>
    <property type="project" value="UniProtKB-UniRule"/>
</dbReference>
<evidence type="ECO:0000256" key="1">
    <source>
        <dbReference type="ARBA" id="ARBA00002901"/>
    </source>
</evidence>
<comment type="cofactor">
    <cofactor evidence="6">
        <name>Mg(2+)</name>
        <dbReference type="ChEBI" id="CHEBI:18420"/>
    </cofactor>
</comment>
<reference evidence="9 10" key="1">
    <citation type="journal article" date="2014" name="Nat. Commun.">
        <title>Physiological and genomic features of highly alkaliphilic hydrogen-utilizing Betaproteobacteria from a continental serpentinizing site.</title>
        <authorList>
            <person name="Suzuki S."/>
            <person name="Kuenen J.G."/>
            <person name="Schipper K."/>
            <person name="van der Velde S."/>
            <person name="Ishii S."/>
            <person name="Wu A."/>
            <person name="Sorokin D.Y."/>
            <person name="Tenney A."/>
            <person name="Meng X.Y."/>
            <person name="Morrill P.L."/>
            <person name="Kamagata Y."/>
            <person name="Muyzer G."/>
            <person name="Nealson K.H."/>
        </authorList>
    </citation>
    <scope>NUCLEOTIDE SEQUENCE [LARGE SCALE GENOMIC DNA]</scope>
    <source>
        <strain evidence="9 10">B1</strain>
    </source>
</reference>
<evidence type="ECO:0000256" key="5">
    <source>
        <dbReference type="ARBA" id="ARBA00047317"/>
    </source>
</evidence>
<dbReference type="SUPFAM" id="SSF63867">
    <property type="entry name" value="MoeA C-terminal domain-like"/>
    <property type="match status" value="1"/>
</dbReference>
<dbReference type="InterPro" id="IPR005111">
    <property type="entry name" value="MoeA_C_domain_IV"/>
</dbReference>
<evidence type="ECO:0000313" key="10">
    <source>
        <dbReference type="Proteomes" id="UP000066014"/>
    </source>
</evidence>
<keyword evidence="6" id="KW-0500">Molybdenum</keyword>
<dbReference type="GO" id="GO:0006777">
    <property type="term" value="P:Mo-molybdopterin cofactor biosynthetic process"/>
    <property type="evidence" value="ECO:0007669"/>
    <property type="project" value="UniProtKB-UniRule"/>
</dbReference>
<keyword evidence="6" id="KW-0808">Transferase</keyword>
<dbReference type="Gene3D" id="3.40.980.10">
    <property type="entry name" value="MoaB/Mog-like domain"/>
    <property type="match status" value="1"/>
</dbReference>
<dbReference type="Pfam" id="PF00994">
    <property type="entry name" value="MoCF_biosynth"/>
    <property type="match status" value="1"/>
</dbReference>
<name>A0A060NX80_9BURK</name>
<dbReference type="PANTHER" id="PTHR10192:SF5">
    <property type="entry name" value="GEPHYRIN"/>
    <property type="match status" value="1"/>
</dbReference>